<accession>A0ABW2RT87</accession>
<keyword evidence="2" id="KW-0472">Membrane</keyword>
<name>A0ABW2RT87_9NOCA</name>
<gene>
    <name evidence="3" type="ORF">ACFQS9_03980</name>
</gene>
<sequence>MTVPVRPGGSRSSGAGVVRPRGRGRAAVAAGKRSTAAQRAYERRQQRAAIHPVGEVQDCGRGKFTARIPFVATIIGLLSVGLALTLLLTTRAAEDSYELSAAKAHNQDLMEQRSALQRDVEAGNSAPELARKATELGMIPAKEVARLVVRPDGTVDVVGKPTPAQGAPAAPLNAPAPAQSSATPRTGNAAVPVPTTRPAAPTTTAPRPGAPLAANQPQLQAQGEQLVPMNRPTPDPGQAGNAGGRG</sequence>
<feature type="region of interest" description="Disordered" evidence="1">
    <location>
        <begin position="1"/>
        <end position="37"/>
    </location>
</feature>
<feature type="compositionally biased region" description="Low complexity" evidence="1">
    <location>
        <begin position="163"/>
        <end position="182"/>
    </location>
</feature>
<evidence type="ECO:0000313" key="3">
    <source>
        <dbReference type="EMBL" id="MFC7447045.1"/>
    </source>
</evidence>
<dbReference type="RefSeq" id="WP_378401803.1">
    <property type="nucleotide sequence ID" value="NZ_JBHTCS010000007.1"/>
</dbReference>
<dbReference type="EMBL" id="JBHTCS010000007">
    <property type="protein sequence ID" value="MFC7447045.1"/>
    <property type="molecule type" value="Genomic_DNA"/>
</dbReference>
<dbReference type="Proteomes" id="UP001596484">
    <property type="component" value="Unassembled WGS sequence"/>
</dbReference>
<keyword evidence="2" id="KW-0812">Transmembrane</keyword>
<evidence type="ECO:0008006" key="5">
    <source>
        <dbReference type="Google" id="ProtNLM"/>
    </source>
</evidence>
<feature type="compositionally biased region" description="Low complexity" evidence="1">
    <location>
        <begin position="189"/>
        <end position="222"/>
    </location>
</feature>
<keyword evidence="4" id="KW-1185">Reference proteome</keyword>
<organism evidence="3 4">
    <name type="scientific">Rhodococcus daqingensis</name>
    <dbReference type="NCBI Taxonomy" id="2479363"/>
    <lineage>
        <taxon>Bacteria</taxon>
        <taxon>Bacillati</taxon>
        <taxon>Actinomycetota</taxon>
        <taxon>Actinomycetes</taxon>
        <taxon>Mycobacteriales</taxon>
        <taxon>Nocardiaceae</taxon>
        <taxon>Rhodococcus</taxon>
    </lineage>
</organism>
<reference evidence="4" key="1">
    <citation type="journal article" date="2019" name="Int. J. Syst. Evol. Microbiol.">
        <title>The Global Catalogue of Microorganisms (GCM) 10K type strain sequencing project: providing services to taxonomists for standard genome sequencing and annotation.</title>
        <authorList>
            <consortium name="The Broad Institute Genomics Platform"/>
            <consortium name="The Broad Institute Genome Sequencing Center for Infectious Disease"/>
            <person name="Wu L."/>
            <person name="Ma J."/>
        </authorList>
    </citation>
    <scope>NUCLEOTIDE SEQUENCE [LARGE SCALE GENOMIC DNA]</scope>
    <source>
        <strain evidence="4">ICMP 19430</strain>
    </source>
</reference>
<evidence type="ECO:0000256" key="2">
    <source>
        <dbReference type="SAM" id="Phobius"/>
    </source>
</evidence>
<feature type="transmembrane region" description="Helical" evidence="2">
    <location>
        <begin position="70"/>
        <end position="88"/>
    </location>
</feature>
<feature type="region of interest" description="Disordered" evidence="1">
    <location>
        <begin position="158"/>
        <end position="246"/>
    </location>
</feature>
<comment type="caution">
    <text evidence="3">The sequence shown here is derived from an EMBL/GenBank/DDBJ whole genome shotgun (WGS) entry which is preliminary data.</text>
</comment>
<protein>
    <recommendedName>
        <fullName evidence="5">Cell division protein FtsL</fullName>
    </recommendedName>
</protein>
<evidence type="ECO:0000313" key="4">
    <source>
        <dbReference type="Proteomes" id="UP001596484"/>
    </source>
</evidence>
<proteinExistence type="predicted"/>
<keyword evidence="2" id="KW-1133">Transmembrane helix</keyword>
<evidence type="ECO:0000256" key="1">
    <source>
        <dbReference type="SAM" id="MobiDB-lite"/>
    </source>
</evidence>